<comment type="caution">
    <text evidence="2">The sequence shown here is derived from an EMBL/GenBank/DDBJ whole genome shotgun (WGS) entry which is preliminary data.</text>
</comment>
<dbReference type="AlphaFoldDB" id="A0A1F5FVC3"/>
<evidence type="ECO:0000313" key="2">
    <source>
        <dbReference type="EMBL" id="OGD83545.1"/>
    </source>
</evidence>
<sequence>MLELFVVSSESKKKKLEYLAAGFLVVLFCLLILSFSRKGIYSNQLGINMVVVSDNGIALALVRPKENYLVWIKLPLAMRIKVDNGDAVFPVYTFWKYAEKERGPLDLVSRSISSTLGVILPSAIIINGSLTPENLLGSLHSLGLNTNLTIRDRIMLRKDLVSLVSTRKTLEVDIPKAALVKKTDPDGVEFLEVNSIVNLWTKNRFVFEALLGENSDLSIYNLSGVSGKGTLLSRQMESAGARVLVVDSKYDGEMVAGKGCLYRTSSEYFFTEYLLEKFMKCKDISSKNSKVGEGIEVWLL</sequence>
<reference evidence="2 3" key="1">
    <citation type="journal article" date="2016" name="Nat. Commun.">
        <title>Thousands of microbial genomes shed light on interconnected biogeochemical processes in an aquifer system.</title>
        <authorList>
            <person name="Anantharaman K."/>
            <person name="Brown C.T."/>
            <person name="Hug L.A."/>
            <person name="Sharon I."/>
            <person name="Castelle C.J."/>
            <person name="Probst A.J."/>
            <person name="Thomas B.C."/>
            <person name="Singh A."/>
            <person name="Wilkins M.J."/>
            <person name="Karaoz U."/>
            <person name="Brodie E.L."/>
            <person name="Williams K.H."/>
            <person name="Hubbard S.S."/>
            <person name="Banfield J.F."/>
        </authorList>
    </citation>
    <scope>NUCLEOTIDE SEQUENCE [LARGE SCALE GENOMIC DNA]</scope>
</reference>
<protein>
    <recommendedName>
        <fullName evidence="4">LytR/CpsA/Psr regulator C-terminal domain-containing protein</fullName>
    </recommendedName>
</protein>
<keyword evidence="1" id="KW-0472">Membrane</keyword>
<proteinExistence type="predicted"/>
<dbReference type="EMBL" id="MFAQ01000013">
    <property type="protein sequence ID" value="OGD83545.1"/>
    <property type="molecule type" value="Genomic_DNA"/>
</dbReference>
<keyword evidence="1" id="KW-1133">Transmembrane helix</keyword>
<gene>
    <name evidence="2" type="ORF">A2572_00355</name>
</gene>
<dbReference type="Proteomes" id="UP000179237">
    <property type="component" value="Unassembled WGS sequence"/>
</dbReference>
<evidence type="ECO:0000313" key="3">
    <source>
        <dbReference type="Proteomes" id="UP000179237"/>
    </source>
</evidence>
<keyword evidence="1" id="KW-0812">Transmembrane</keyword>
<accession>A0A1F5FVC3</accession>
<organism evidence="2 3">
    <name type="scientific">Candidatus Collierbacteria bacterium RIFOXYD1_FULL_40_9</name>
    <dbReference type="NCBI Taxonomy" id="1817731"/>
    <lineage>
        <taxon>Bacteria</taxon>
        <taxon>Candidatus Collieribacteriota</taxon>
    </lineage>
</organism>
<name>A0A1F5FVC3_9BACT</name>
<evidence type="ECO:0008006" key="4">
    <source>
        <dbReference type="Google" id="ProtNLM"/>
    </source>
</evidence>
<feature type="transmembrane region" description="Helical" evidence="1">
    <location>
        <begin position="18"/>
        <end position="35"/>
    </location>
</feature>
<evidence type="ECO:0000256" key="1">
    <source>
        <dbReference type="SAM" id="Phobius"/>
    </source>
</evidence>